<comment type="similarity">
    <text evidence="1 5">Belongs to the universal ribosomal protein uL29 family.</text>
</comment>
<dbReference type="AlphaFoldDB" id="A0A7Z0PG97"/>
<dbReference type="GO" id="GO:0003735">
    <property type="term" value="F:structural constituent of ribosome"/>
    <property type="evidence" value="ECO:0007669"/>
    <property type="project" value="InterPro"/>
</dbReference>
<dbReference type="InterPro" id="IPR036049">
    <property type="entry name" value="Ribosomal_uL29_sf"/>
</dbReference>
<dbReference type="CDD" id="cd00427">
    <property type="entry name" value="Ribosomal_L29_HIP"/>
    <property type="match status" value="1"/>
</dbReference>
<dbReference type="EMBL" id="JABMKT010000019">
    <property type="protein sequence ID" value="NYV28022.1"/>
    <property type="molecule type" value="Genomic_DNA"/>
</dbReference>
<dbReference type="PANTHER" id="PTHR10916">
    <property type="entry name" value="60S RIBOSOMAL PROTEIN L35/50S RIBOSOMAL PROTEIN L29"/>
    <property type="match status" value="1"/>
</dbReference>
<comment type="caution">
    <text evidence="7">The sequence shown here is derived from an EMBL/GenBank/DDBJ whole genome shotgun (WGS) entry which is preliminary data.</text>
</comment>
<evidence type="ECO:0000256" key="4">
    <source>
        <dbReference type="ARBA" id="ARBA00035204"/>
    </source>
</evidence>
<evidence type="ECO:0000313" key="7">
    <source>
        <dbReference type="EMBL" id="NYV28022.1"/>
    </source>
</evidence>
<evidence type="ECO:0000256" key="1">
    <source>
        <dbReference type="ARBA" id="ARBA00009254"/>
    </source>
</evidence>
<proteinExistence type="inferred from homology"/>
<dbReference type="OrthoDB" id="9815192at2"/>
<evidence type="ECO:0000313" key="8">
    <source>
        <dbReference type="Proteomes" id="UP000526184"/>
    </source>
</evidence>
<dbReference type="InterPro" id="IPR001854">
    <property type="entry name" value="Ribosomal_uL29"/>
</dbReference>
<dbReference type="HAMAP" id="MF_00374">
    <property type="entry name" value="Ribosomal_uL29"/>
    <property type="match status" value="1"/>
</dbReference>
<dbReference type="Gene3D" id="1.10.287.310">
    <property type="match status" value="1"/>
</dbReference>
<keyword evidence="3 5" id="KW-0687">Ribonucleoprotein</keyword>
<dbReference type="GO" id="GO:0006412">
    <property type="term" value="P:translation"/>
    <property type="evidence" value="ECO:0007669"/>
    <property type="project" value="UniProtKB-UniRule"/>
</dbReference>
<keyword evidence="8" id="KW-1185">Reference proteome</keyword>
<protein>
    <recommendedName>
        <fullName evidence="4 5">Large ribosomal subunit protein uL29</fullName>
    </recommendedName>
</protein>
<keyword evidence="6" id="KW-0175">Coiled coil</keyword>
<accession>A0A7Z0PG97</accession>
<dbReference type="RefSeq" id="WP_012859276.1">
    <property type="nucleotide sequence ID" value="NZ_CBCRWS010000015.1"/>
</dbReference>
<dbReference type="SUPFAM" id="SSF46561">
    <property type="entry name" value="Ribosomal protein L29 (L29p)"/>
    <property type="match status" value="1"/>
</dbReference>
<dbReference type="PANTHER" id="PTHR10916:SF0">
    <property type="entry name" value="LARGE RIBOSOMAL SUBUNIT PROTEIN UL29C"/>
    <property type="match status" value="1"/>
</dbReference>
<keyword evidence="2 5" id="KW-0689">Ribosomal protein</keyword>
<dbReference type="Proteomes" id="UP000526184">
    <property type="component" value="Unassembled WGS sequence"/>
</dbReference>
<dbReference type="PROSITE" id="PS00579">
    <property type="entry name" value="RIBOSOMAL_L29"/>
    <property type="match status" value="1"/>
</dbReference>
<reference evidence="7 8" key="1">
    <citation type="submission" date="2020-05" db="EMBL/GenBank/DDBJ databases">
        <title>Streptobacillus felis strain LHL191014123.</title>
        <authorList>
            <person name="Fawzy A."/>
            <person name="Rau J."/>
            <person name="Risse K."/>
            <person name="Schauerte N."/>
            <person name="Geiger C."/>
            <person name="Blom J."/>
            <person name="Imirzalioglu C."/>
            <person name="Falgenhauer J."/>
            <person name="Bach A."/>
            <person name="Herden C."/>
            <person name="Eisenberg T."/>
        </authorList>
    </citation>
    <scope>NUCLEOTIDE SEQUENCE [LARGE SCALE GENOMIC DNA]</scope>
    <source>
        <strain evidence="7 8">LHL191014123</strain>
    </source>
</reference>
<gene>
    <name evidence="5 7" type="primary">rpmC</name>
    <name evidence="7" type="ORF">HP397_04245</name>
</gene>
<dbReference type="Pfam" id="PF00831">
    <property type="entry name" value="Ribosomal_L29"/>
    <property type="match status" value="1"/>
</dbReference>
<dbReference type="InterPro" id="IPR050063">
    <property type="entry name" value="Ribosomal_protein_uL29"/>
</dbReference>
<name>A0A7Z0PG97_9FUSO</name>
<organism evidence="7 8">
    <name type="scientific">Streptobacillus felis</name>
    <dbReference type="NCBI Taxonomy" id="1384509"/>
    <lineage>
        <taxon>Bacteria</taxon>
        <taxon>Fusobacteriati</taxon>
        <taxon>Fusobacteriota</taxon>
        <taxon>Fusobacteriia</taxon>
        <taxon>Fusobacteriales</taxon>
        <taxon>Leptotrichiaceae</taxon>
        <taxon>Streptobacillus</taxon>
    </lineage>
</organism>
<evidence type="ECO:0000256" key="3">
    <source>
        <dbReference type="ARBA" id="ARBA00023274"/>
    </source>
</evidence>
<dbReference type="GO" id="GO:0022625">
    <property type="term" value="C:cytosolic large ribosomal subunit"/>
    <property type="evidence" value="ECO:0007669"/>
    <property type="project" value="TreeGrafter"/>
</dbReference>
<evidence type="ECO:0000256" key="5">
    <source>
        <dbReference type="HAMAP-Rule" id="MF_00374"/>
    </source>
</evidence>
<evidence type="ECO:0000256" key="2">
    <source>
        <dbReference type="ARBA" id="ARBA00022980"/>
    </source>
</evidence>
<sequence length="63" mass="7391">MTVKEVRDLDLNQLESQVKELKHELFNLKLQKTLGQLQNTAQIRKVKRDIARMKTILTEKTGK</sequence>
<dbReference type="InterPro" id="IPR018254">
    <property type="entry name" value="Ribosomal_uL29_CS"/>
</dbReference>
<feature type="coiled-coil region" evidence="6">
    <location>
        <begin position="4"/>
        <end position="31"/>
    </location>
</feature>
<dbReference type="GeneID" id="29673248"/>
<evidence type="ECO:0000256" key="6">
    <source>
        <dbReference type="SAM" id="Coils"/>
    </source>
</evidence>
<dbReference type="FunFam" id="1.10.287.310:FF:000001">
    <property type="entry name" value="50S ribosomal protein L29"/>
    <property type="match status" value="1"/>
</dbReference>
<dbReference type="NCBIfam" id="TIGR00012">
    <property type="entry name" value="L29"/>
    <property type="match status" value="1"/>
</dbReference>